<accession>A0A1H3BKN5</accession>
<protein>
    <submittedName>
        <fullName evidence="3">Uncharacterized protein</fullName>
    </submittedName>
</protein>
<dbReference type="RefSeq" id="WP_090410915.1">
    <property type="nucleotide sequence ID" value="NZ_FNOY01000001.1"/>
</dbReference>
<name>A0A1H3BKN5_9PROT</name>
<dbReference type="InterPro" id="IPR044922">
    <property type="entry name" value="DUF2063_N_sf"/>
</dbReference>
<evidence type="ECO:0000313" key="3">
    <source>
        <dbReference type="EMBL" id="SDX42522.1"/>
    </source>
</evidence>
<dbReference type="Gene3D" id="1.10.150.690">
    <property type="entry name" value="DUF2063"/>
    <property type="match status" value="1"/>
</dbReference>
<reference evidence="3 4" key="1">
    <citation type="submission" date="2016-10" db="EMBL/GenBank/DDBJ databases">
        <authorList>
            <person name="de Groot N.N."/>
        </authorList>
    </citation>
    <scope>NUCLEOTIDE SEQUENCE [LARGE SCALE GENOMIC DNA]</scope>
    <source>
        <strain evidence="3 4">Nm1</strain>
    </source>
</reference>
<dbReference type="Pfam" id="PF22106">
    <property type="entry name" value="NGO1945_C"/>
    <property type="match status" value="1"/>
</dbReference>
<dbReference type="STRING" id="44576.SAMN05421881_100152"/>
<proteinExistence type="predicted"/>
<evidence type="ECO:0000259" key="1">
    <source>
        <dbReference type="Pfam" id="PF09836"/>
    </source>
</evidence>
<dbReference type="InterPro" id="IPR054098">
    <property type="entry name" value="NGO1945-like_C"/>
</dbReference>
<dbReference type="Proteomes" id="UP000198640">
    <property type="component" value="Unassembled WGS sequence"/>
</dbReference>
<feature type="domain" description="Putative DNA-binding" evidence="1">
    <location>
        <begin position="11"/>
        <end position="96"/>
    </location>
</feature>
<dbReference type="EMBL" id="FNOY01000001">
    <property type="protein sequence ID" value="SDX42522.1"/>
    <property type="molecule type" value="Genomic_DNA"/>
</dbReference>
<sequence>MQPETLGHAAYQNAFAARIRDPRNAPRPPGATARRMRVYEQLLFNNLESFLLACYPVTRELLSTRAWKRTVRRFFREHRCHSPLFRDIPQAFLDWMEAGIAASDFTALPFLVQLMHYEWLELSVSIAEAEPDPEQIDPDGDLLTERPVLHPGSRLACYAYPVHRIGPRFKPAAPDHHMHCYLLYRDAEDAVHFATLNPVTARLLELIQTEQPTGQAALRQIATEINHPNPQRVIETGGQLLHDLATRGALLGTWKHE</sequence>
<dbReference type="Gene3D" id="3.90.930.50">
    <property type="match status" value="1"/>
</dbReference>
<dbReference type="Pfam" id="PF09836">
    <property type="entry name" value="DUF2063"/>
    <property type="match status" value="1"/>
</dbReference>
<dbReference type="AlphaFoldDB" id="A0A1H3BKN5"/>
<dbReference type="InterPro" id="IPR018640">
    <property type="entry name" value="DUF2063"/>
</dbReference>
<evidence type="ECO:0000259" key="2">
    <source>
        <dbReference type="Pfam" id="PF22106"/>
    </source>
</evidence>
<dbReference type="OrthoDB" id="4146344at2"/>
<evidence type="ECO:0000313" key="4">
    <source>
        <dbReference type="Proteomes" id="UP000198640"/>
    </source>
</evidence>
<gene>
    <name evidence="3" type="ORF">SAMN05421881_100152</name>
</gene>
<feature type="domain" description="NGO1945-like C-terminal" evidence="2">
    <location>
        <begin position="157"/>
        <end position="245"/>
    </location>
</feature>
<keyword evidence="4" id="KW-1185">Reference proteome</keyword>
<organism evidence="3 4">
    <name type="scientific">Nitrosomonas halophila</name>
    <dbReference type="NCBI Taxonomy" id="44576"/>
    <lineage>
        <taxon>Bacteria</taxon>
        <taxon>Pseudomonadati</taxon>
        <taxon>Pseudomonadota</taxon>
        <taxon>Betaproteobacteria</taxon>
        <taxon>Nitrosomonadales</taxon>
        <taxon>Nitrosomonadaceae</taxon>
        <taxon>Nitrosomonas</taxon>
    </lineage>
</organism>